<dbReference type="Pfam" id="PF00899">
    <property type="entry name" value="ThiF"/>
    <property type="match status" value="1"/>
</dbReference>
<dbReference type="RefSeq" id="WP_155474661.1">
    <property type="nucleotide sequence ID" value="NZ_WNKU01000001.1"/>
</dbReference>
<keyword evidence="4" id="KW-0808">Transferase</keyword>
<dbReference type="CDD" id="cd00757">
    <property type="entry name" value="ThiF_MoeB_HesA_family"/>
    <property type="match status" value="1"/>
</dbReference>
<reference evidence="4 5" key="3">
    <citation type="submission" date="2019-11" db="EMBL/GenBank/DDBJ databases">
        <title>Whole-genome sequence of a the green, strictly anaerobic photosynthetic bacterium Heliobacillus mobilis DSM 6151.</title>
        <authorList>
            <person name="Kyndt J.A."/>
            <person name="Meyer T.E."/>
        </authorList>
    </citation>
    <scope>NUCLEOTIDE SEQUENCE [LARGE SCALE GENOMIC DNA]</scope>
    <source>
        <strain evidence="4 5">DSM 6151</strain>
    </source>
</reference>
<dbReference type="Proteomes" id="UP000430670">
    <property type="component" value="Unassembled WGS sequence"/>
</dbReference>
<dbReference type="InterPro" id="IPR045886">
    <property type="entry name" value="ThiF/MoeB/HesA"/>
</dbReference>
<feature type="domain" description="THIF-type NAD/FAD binding fold" evidence="2">
    <location>
        <begin position="4"/>
        <end position="242"/>
    </location>
</feature>
<evidence type="ECO:0000313" key="3">
    <source>
        <dbReference type="EMBL" id="AAN87457.1"/>
    </source>
</evidence>
<proteinExistence type="inferred from homology"/>
<evidence type="ECO:0000313" key="5">
    <source>
        <dbReference type="Proteomes" id="UP000430670"/>
    </source>
</evidence>
<reference evidence="3" key="1">
    <citation type="journal article" date="2002" name="Science">
        <title>Whole-genome analysis of photosynthetic prokaryotes.</title>
        <authorList>
            <person name="Raymond J."/>
            <person name="Zhaxybayeva O."/>
            <person name="Gogarten J.P."/>
            <person name="Gerdes S.Y."/>
            <person name="Blankenship R.E."/>
        </authorList>
    </citation>
    <scope>NUCLEOTIDE SEQUENCE</scope>
</reference>
<comment type="similarity">
    <text evidence="1">Belongs to the HesA/MoeB/ThiF family.</text>
</comment>
<dbReference type="SUPFAM" id="SSF69572">
    <property type="entry name" value="Activating enzymes of the ubiquitin-like proteins"/>
    <property type="match status" value="1"/>
</dbReference>
<reference evidence="3" key="2">
    <citation type="submission" date="2002-08" db="EMBL/GenBank/DDBJ databases">
        <authorList>
            <person name="Liolios K.G."/>
            <person name="Chu L."/>
            <person name="Ostrovskaya O."/>
            <person name="Mendybaeva N."/>
            <person name="Koukharenko V."/>
            <person name="Gerdes S."/>
            <person name="Kyrpides N."/>
            <person name="Overbeek R."/>
        </authorList>
    </citation>
    <scope>NUCLEOTIDE SEQUENCE</scope>
</reference>
<dbReference type="PANTHER" id="PTHR10953:SF102">
    <property type="entry name" value="ADENYLYLTRANSFERASE AND SULFURTRANSFERASE MOCS3"/>
    <property type="match status" value="1"/>
</dbReference>
<keyword evidence="4" id="KW-0548">Nucleotidyltransferase</keyword>
<evidence type="ECO:0000259" key="2">
    <source>
        <dbReference type="Pfam" id="PF00899"/>
    </source>
</evidence>
<dbReference type="GO" id="GO:0008641">
    <property type="term" value="F:ubiquitin-like modifier activating enzyme activity"/>
    <property type="evidence" value="ECO:0007669"/>
    <property type="project" value="InterPro"/>
</dbReference>
<dbReference type="GO" id="GO:0004792">
    <property type="term" value="F:thiosulfate-cyanide sulfurtransferase activity"/>
    <property type="evidence" value="ECO:0007669"/>
    <property type="project" value="TreeGrafter"/>
</dbReference>
<dbReference type="PANTHER" id="PTHR10953">
    <property type="entry name" value="UBIQUITIN-ACTIVATING ENZYME E1"/>
    <property type="match status" value="1"/>
</dbReference>
<dbReference type="EMBL" id="WNKU01000001">
    <property type="protein sequence ID" value="MTV47549.1"/>
    <property type="molecule type" value="Genomic_DNA"/>
</dbReference>
<dbReference type="OrthoDB" id="9804286at2"/>
<dbReference type="Gene3D" id="3.40.50.720">
    <property type="entry name" value="NAD(P)-binding Rossmann-like Domain"/>
    <property type="match status" value="1"/>
</dbReference>
<keyword evidence="5" id="KW-1185">Reference proteome</keyword>
<protein>
    <submittedName>
        <fullName evidence="4">Thiazole biosynthesis adenylyltransferase ThiF</fullName>
    </submittedName>
</protein>
<evidence type="ECO:0000313" key="4">
    <source>
        <dbReference type="EMBL" id="MTV47549.1"/>
    </source>
</evidence>
<dbReference type="GO" id="GO:0005829">
    <property type="term" value="C:cytosol"/>
    <property type="evidence" value="ECO:0007669"/>
    <property type="project" value="TreeGrafter"/>
</dbReference>
<accession>Q8GDW9</accession>
<dbReference type="EMBL" id="AY142853">
    <property type="protein sequence ID" value="AAN87457.1"/>
    <property type="molecule type" value="Genomic_DNA"/>
</dbReference>
<dbReference type="GO" id="GO:0016779">
    <property type="term" value="F:nucleotidyltransferase activity"/>
    <property type="evidence" value="ECO:0007669"/>
    <property type="project" value="UniProtKB-KW"/>
</dbReference>
<dbReference type="InterPro" id="IPR000594">
    <property type="entry name" value="ThiF_NAD_FAD-bd"/>
</dbReference>
<dbReference type="FunFam" id="3.40.50.720:FF:000080">
    <property type="entry name" value="Thiazole biosynthesis adenylyltransferase ThiF"/>
    <property type="match status" value="1"/>
</dbReference>
<dbReference type="InterPro" id="IPR035985">
    <property type="entry name" value="Ubiquitin-activating_enz"/>
</dbReference>
<feature type="non-terminal residue" evidence="3">
    <location>
        <position position="339"/>
    </location>
</feature>
<name>Q8GDW9_HELMO</name>
<evidence type="ECO:0000256" key="1">
    <source>
        <dbReference type="ARBA" id="ARBA00009919"/>
    </source>
</evidence>
<gene>
    <name evidence="4" type="ORF">GJ688_00970</name>
</gene>
<dbReference type="AlphaFoldDB" id="Q8GDW9"/>
<dbReference type="GO" id="GO:0008146">
    <property type="term" value="F:sulfotransferase activity"/>
    <property type="evidence" value="ECO:0007669"/>
    <property type="project" value="TreeGrafter"/>
</dbReference>
<sequence>MERYLKQIRFSGVGEEGQRRLLSSKVLIAGMGALGTHLANALARAGVGHLLLADRDYVEKSNLQRQVLYDEDDVERTMPKAIAAKKKLQSINSEINIEAVVTDLGWSNLEPLLEGVDLVVDGSDNFDLRFLLNDACVRSAIPWIYGGVTGAHGMAMVVLPEQGPCLRCLMPNPPAPGTIPTCDTAGILGPAIQMVTAFQSVEALKVLTDRVEDLSRGLFSVDLWANRYDLIDLSEARRTDCPTCRRREFPFLEGKEEMQVTSLCGSNSVQITPARGAKLRLDDIAERLKVLGKVQQNPYLLKVLIDQMEMILFGDGRAMIKGTQDPLVAKAFYTRYVGI</sequence>
<organism evidence="3">
    <name type="scientific">Heliobacterium mobile</name>
    <name type="common">Heliobacillus mobilis</name>
    <dbReference type="NCBI Taxonomy" id="28064"/>
    <lineage>
        <taxon>Bacteria</taxon>
        <taxon>Bacillati</taxon>
        <taxon>Bacillota</taxon>
        <taxon>Clostridia</taxon>
        <taxon>Eubacteriales</taxon>
        <taxon>Heliobacteriaceae</taxon>
        <taxon>Heliobacterium</taxon>
    </lineage>
</organism>